<name>A0ABR3WRN8_9PEZI</name>
<dbReference type="InterPro" id="IPR035965">
    <property type="entry name" value="PAS-like_dom_sf"/>
</dbReference>
<dbReference type="SUPFAM" id="SSF55785">
    <property type="entry name" value="PYP-like sensor domain (PAS domain)"/>
    <property type="match status" value="1"/>
</dbReference>
<comment type="caution">
    <text evidence="6">The sequence shown here is derived from an EMBL/GenBank/DDBJ whole genome shotgun (WGS) entry which is preliminary data.</text>
</comment>
<dbReference type="InterPro" id="IPR000700">
    <property type="entry name" value="PAS-assoc_C"/>
</dbReference>
<dbReference type="Gene3D" id="3.30.450.20">
    <property type="entry name" value="PAS domain"/>
    <property type="match status" value="1"/>
</dbReference>
<dbReference type="EMBL" id="JAWRVE010000056">
    <property type="protein sequence ID" value="KAL1866316.1"/>
    <property type="molecule type" value="Genomic_DNA"/>
</dbReference>
<keyword evidence="3" id="KW-0157">Chromophore</keyword>
<dbReference type="Proteomes" id="UP001583177">
    <property type="component" value="Unassembled WGS sequence"/>
</dbReference>
<feature type="region of interest" description="Disordered" evidence="4">
    <location>
        <begin position="614"/>
        <end position="634"/>
    </location>
</feature>
<keyword evidence="1" id="KW-0285">Flavoprotein</keyword>
<feature type="compositionally biased region" description="Basic and acidic residues" evidence="4">
    <location>
        <begin position="872"/>
        <end position="883"/>
    </location>
</feature>
<dbReference type="PROSITE" id="PS50113">
    <property type="entry name" value="PAC"/>
    <property type="match status" value="1"/>
</dbReference>
<evidence type="ECO:0000259" key="5">
    <source>
        <dbReference type="PROSITE" id="PS50113"/>
    </source>
</evidence>
<reference evidence="6 7" key="1">
    <citation type="journal article" date="2024" name="IMA Fungus">
        <title>IMA Genome - F19 : A genome assembly and annotation guide to empower mycologists, including annotated draft genome sequences of Ceratocystis pirilliformis, Diaporthe australafricana, Fusarium ophioides, Paecilomyces lecythidis, and Sporothrix stenoceras.</title>
        <authorList>
            <person name="Aylward J."/>
            <person name="Wilson A.M."/>
            <person name="Visagie C.M."/>
            <person name="Spraker J."/>
            <person name="Barnes I."/>
            <person name="Buitendag C."/>
            <person name="Ceriani C."/>
            <person name="Del Mar Angel L."/>
            <person name="du Plessis D."/>
            <person name="Fuchs T."/>
            <person name="Gasser K."/>
            <person name="Kramer D."/>
            <person name="Li W."/>
            <person name="Munsamy K."/>
            <person name="Piso A."/>
            <person name="Price J.L."/>
            <person name="Sonnekus B."/>
            <person name="Thomas C."/>
            <person name="van der Nest A."/>
            <person name="van Dijk A."/>
            <person name="van Heerden A."/>
            <person name="van Vuuren N."/>
            <person name="Yilmaz N."/>
            <person name="Duong T.A."/>
            <person name="van der Merwe N.A."/>
            <person name="Wingfield M.J."/>
            <person name="Wingfield B.D."/>
        </authorList>
    </citation>
    <scope>NUCLEOTIDE SEQUENCE [LARGE SCALE GENOMIC DNA]</scope>
    <source>
        <strain evidence="6 7">CMW 18300</strain>
    </source>
</reference>
<feature type="compositionally biased region" description="Polar residues" evidence="4">
    <location>
        <begin position="41"/>
        <end position="50"/>
    </location>
</feature>
<keyword evidence="7" id="KW-1185">Reference proteome</keyword>
<feature type="region of interest" description="Disordered" evidence="4">
    <location>
        <begin position="38"/>
        <end position="65"/>
    </location>
</feature>
<dbReference type="PANTHER" id="PTHR47429">
    <property type="entry name" value="PROTEIN TWIN LOV 1"/>
    <property type="match status" value="1"/>
</dbReference>
<evidence type="ECO:0000256" key="2">
    <source>
        <dbReference type="ARBA" id="ARBA00022643"/>
    </source>
</evidence>
<evidence type="ECO:0000256" key="4">
    <source>
        <dbReference type="SAM" id="MobiDB-lite"/>
    </source>
</evidence>
<feature type="compositionally biased region" description="Polar residues" evidence="4">
    <location>
        <begin position="617"/>
        <end position="630"/>
    </location>
</feature>
<feature type="region of interest" description="Disordered" evidence="4">
    <location>
        <begin position="119"/>
        <end position="195"/>
    </location>
</feature>
<keyword evidence="2" id="KW-0288">FMN</keyword>
<proteinExistence type="predicted"/>
<dbReference type="CDD" id="cd00130">
    <property type="entry name" value="PAS"/>
    <property type="match status" value="1"/>
</dbReference>
<dbReference type="InterPro" id="IPR000014">
    <property type="entry name" value="PAS"/>
</dbReference>
<sequence>MTDSRDNDKAEVKGLRRASFARALHVPAIGRRKHVEIVESANRNAPPSRSNVEKIPQRTPSPNPVTVSIATRGAELNDSEEGAEIPDIPLRRSHVKRVSADYSGSPLNTLERMLTAGGTPDGSSNNPFGPINPNAIMSSGERSLPDVPEASSASTIRPEADSYLESVRETHSAPESTIGSAMSPSTYPRSAQDRSTIEPSITSVSLHTDFTSPLPALQTRGADEACDALEPLAEEDVEPGSFDLVIPVTNLTVYNLERRSELLFSVEHLRIIFGDPIFLQRFLNFITIYRPQSVPLLRYYLEALKAIRALEWVNSLILGTLRRDSGEFASRSPLEPTTNKSLLRKAEDACERLARDELPAYITHVWTEFVETSMRRRITGTLPAHLHDMSDGLAEVFCITDPSRPDNPIVFTSEEFHRMTQYGLDYVIGRNCRFLQGPKTNPFAVKRIRDKLEQGKQHYETFLNYRRDGSPFMNLLMCAPLMDSTGVVRYFLGAQVDVSGLAKDCSGLESLRRLVDKDEGEKQAMKTQDNDGDDVSRADSGADVDSTASAGNPSAARDAGPGAKDEFRLLCEIFNRQELEAVRRYGGRMHRSQQEQIQHESSSNWHKGRVIIHDNETSPPSTPRRQNNSSEVHDFTGNITISPRATSPPLMAPSMPSMPAVPTTLHGPRVPTIYEHFLVVRPYPSLKILFASPSLRVPGILQSHLMGRIGGSRRIHEELEQAFALGQGVTAKVRWISGGVRSDSSSGSSSIENGGKEGRPRWIHCTPLIGSNGSVGVWMVVVVDEEADVGGARLRRDAPSVNGPRARGDGRRKNHDSLLALDTMSLNDFAAMNTLPQDEDLRQHVRHMYEETRRRERLAGVDTWDRKWSGSRDEERETIRVKEGSTVGSGSWRGRVEELRKMTYSRSRSRSSSPFTLKVDD</sequence>
<evidence type="ECO:0000313" key="7">
    <source>
        <dbReference type="Proteomes" id="UP001583177"/>
    </source>
</evidence>
<gene>
    <name evidence="6" type="ORF">Daus18300_006778</name>
</gene>
<evidence type="ECO:0000256" key="3">
    <source>
        <dbReference type="ARBA" id="ARBA00022991"/>
    </source>
</evidence>
<feature type="compositionally biased region" description="Polar residues" evidence="4">
    <location>
        <begin position="173"/>
        <end position="190"/>
    </location>
</feature>
<feature type="region of interest" description="Disordered" evidence="4">
    <location>
        <begin position="519"/>
        <end position="562"/>
    </location>
</feature>
<feature type="region of interest" description="Disordered" evidence="4">
    <location>
        <begin position="872"/>
        <end position="894"/>
    </location>
</feature>
<protein>
    <recommendedName>
        <fullName evidence="5">PAC domain-containing protein</fullName>
    </recommendedName>
</protein>
<dbReference type="PANTHER" id="PTHR47429:SF9">
    <property type="entry name" value="PAS DOMAIN-CONTAINING PROTEIN"/>
    <property type="match status" value="1"/>
</dbReference>
<dbReference type="Pfam" id="PF13426">
    <property type="entry name" value="PAS_9"/>
    <property type="match status" value="1"/>
</dbReference>
<evidence type="ECO:0000256" key="1">
    <source>
        <dbReference type="ARBA" id="ARBA00022630"/>
    </source>
</evidence>
<evidence type="ECO:0000313" key="6">
    <source>
        <dbReference type="EMBL" id="KAL1866316.1"/>
    </source>
</evidence>
<accession>A0ABR3WRN8</accession>
<feature type="domain" description="PAC" evidence="5">
    <location>
        <begin position="457"/>
        <end position="510"/>
    </location>
</feature>
<organism evidence="6 7">
    <name type="scientific">Diaporthe australafricana</name>
    <dbReference type="NCBI Taxonomy" id="127596"/>
    <lineage>
        <taxon>Eukaryota</taxon>
        <taxon>Fungi</taxon>
        <taxon>Dikarya</taxon>
        <taxon>Ascomycota</taxon>
        <taxon>Pezizomycotina</taxon>
        <taxon>Sordariomycetes</taxon>
        <taxon>Sordariomycetidae</taxon>
        <taxon>Diaporthales</taxon>
        <taxon>Diaporthaceae</taxon>
        <taxon>Diaporthe</taxon>
    </lineage>
</organism>